<dbReference type="Gene3D" id="1.10.340.70">
    <property type="match status" value="1"/>
</dbReference>
<dbReference type="Gene3D" id="3.30.420.10">
    <property type="entry name" value="Ribonuclease H-like superfamily/Ribonuclease H"/>
    <property type="match status" value="1"/>
</dbReference>
<dbReference type="InterPro" id="IPR036397">
    <property type="entry name" value="RNaseH_sf"/>
</dbReference>
<dbReference type="OrthoDB" id="2595244at2759"/>
<sequence>MKAVDRSLIKLVFQECHDSDSSGHLSEDRKREKEKTYVWWPMWQTHVAEYCKTCDRCQKENISTGKRLGTIIKIQEPSKPWEIVNMYWVTCLPPGGDRSDNAFLVIVDRFGKTQIFLPCHKNDTAISMDTSSPTVWDKISFSTAYHPQTDGLAERMIQTLKDMVRRIWAYGLQFKDSDGLNYDWCTFFPELDLEYKTSIHTSTKQTPAILEKGWNPILLQDSLRKDLVEMHPTAASFKGMPDKARSHAVRCMEDSFAYTKDKWHKSHATLNFKVGDLVLVSTTNFNSIKGFKKLKESFAGHFVIKALHGENSFE</sequence>
<dbReference type="Pfam" id="PF17921">
    <property type="entry name" value="Integrase_H2C2"/>
    <property type="match status" value="1"/>
</dbReference>
<feature type="domain" description="Integrase zinc-binding" evidence="1">
    <location>
        <begin position="4"/>
        <end position="61"/>
    </location>
</feature>
<gene>
    <name evidence="2" type="ORF">O181_068510</name>
</gene>
<evidence type="ECO:0000313" key="2">
    <source>
        <dbReference type="EMBL" id="MBW0528795.1"/>
    </source>
</evidence>
<dbReference type="InterPro" id="IPR052160">
    <property type="entry name" value="Gypsy_RT_Integrase-like"/>
</dbReference>
<protein>
    <recommendedName>
        <fullName evidence="1">Integrase zinc-binding domain-containing protein</fullName>
    </recommendedName>
</protein>
<dbReference type="Proteomes" id="UP000765509">
    <property type="component" value="Unassembled WGS sequence"/>
</dbReference>
<evidence type="ECO:0000259" key="1">
    <source>
        <dbReference type="Pfam" id="PF17921"/>
    </source>
</evidence>
<reference evidence="2" key="1">
    <citation type="submission" date="2021-03" db="EMBL/GenBank/DDBJ databases">
        <title>Draft genome sequence of rust myrtle Austropuccinia psidii MF-1, a brazilian biotype.</title>
        <authorList>
            <person name="Quecine M.C."/>
            <person name="Pachon D.M.R."/>
            <person name="Bonatelli M.L."/>
            <person name="Correr F.H."/>
            <person name="Franceschini L.M."/>
            <person name="Leite T.F."/>
            <person name="Margarido G.R.A."/>
            <person name="Almeida C.A."/>
            <person name="Ferrarezi J.A."/>
            <person name="Labate C.A."/>
        </authorList>
    </citation>
    <scope>NUCLEOTIDE SEQUENCE</scope>
    <source>
        <strain evidence="2">MF-1</strain>
    </source>
</reference>
<dbReference type="SUPFAM" id="SSF53098">
    <property type="entry name" value="Ribonuclease H-like"/>
    <property type="match status" value="1"/>
</dbReference>
<dbReference type="AlphaFoldDB" id="A0A9Q3ESN7"/>
<dbReference type="InterPro" id="IPR041588">
    <property type="entry name" value="Integrase_H2C2"/>
</dbReference>
<dbReference type="GO" id="GO:0003676">
    <property type="term" value="F:nucleic acid binding"/>
    <property type="evidence" value="ECO:0007669"/>
    <property type="project" value="InterPro"/>
</dbReference>
<dbReference type="InterPro" id="IPR012337">
    <property type="entry name" value="RNaseH-like_sf"/>
</dbReference>
<name>A0A9Q3ESN7_9BASI</name>
<dbReference type="EMBL" id="AVOT02034640">
    <property type="protein sequence ID" value="MBW0528795.1"/>
    <property type="molecule type" value="Genomic_DNA"/>
</dbReference>
<proteinExistence type="predicted"/>
<accession>A0A9Q3ESN7</accession>
<evidence type="ECO:0000313" key="3">
    <source>
        <dbReference type="Proteomes" id="UP000765509"/>
    </source>
</evidence>
<comment type="caution">
    <text evidence="2">The sequence shown here is derived from an EMBL/GenBank/DDBJ whole genome shotgun (WGS) entry which is preliminary data.</text>
</comment>
<dbReference type="PANTHER" id="PTHR47266">
    <property type="entry name" value="ENDONUCLEASE-RELATED"/>
    <property type="match status" value="1"/>
</dbReference>
<keyword evidence="3" id="KW-1185">Reference proteome</keyword>
<organism evidence="2 3">
    <name type="scientific">Austropuccinia psidii MF-1</name>
    <dbReference type="NCBI Taxonomy" id="1389203"/>
    <lineage>
        <taxon>Eukaryota</taxon>
        <taxon>Fungi</taxon>
        <taxon>Dikarya</taxon>
        <taxon>Basidiomycota</taxon>
        <taxon>Pucciniomycotina</taxon>
        <taxon>Pucciniomycetes</taxon>
        <taxon>Pucciniales</taxon>
        <taxon>Sphaerophragmiaceae</taxon>
        <taxon>Austropuccinia</taxon>
    </lineage>
</organism>